<dbReference type="Pfam" id="PF03193">
    <property type="entry name" value="RsgA_GTPase"/>
    <property type="match status" value="1"/>
</dbReference>
<feature type="binding site" evidence="3">
    <location>
        <position position="244"/>
    </location>
    <ligand>
        <name>Zn(2+)</name>
        <dbReference type="ChEBI" id="CHEBI:29105"/>
    </ligand>
</feature>
<protein>
    <recommendedName>
        <fullName evidence="3">Small ribosomal subunit biogenesis GTPase RsgA</fullName>
        <ecNumber evidence="3">3.6.1.-</ecNumber>
    </recommendedName>
</protein>
<feature type="binding site" evidence="3">
    <location>
        <begin position="112"/>
        <end position="115"/>
    </location>
    <ligand>
        <name>GTP</name>
        <dbReference type="ChEBI" id="CHEBI:37565"/>
    </ligand>
</feature>
<dbReference type="GO" id="GO:0005525">
    <property type="term" value="F:GTP binding"/>
    <property type="evidence" value="ECO:0007669"/>
    <property type="project" value="UniProtKB-UniRule"/>
</dbReference>
<keyword evidence="1 3" id="KW-0547">Nucleotide-binding</keyword>
<keyword evidence="3" id="KW-0479">Metal-binding</keyword>
<feature type="domain" description="EngC GTPase" evidence="4">
    <location>
        <begin position="72"/>
        <end position="219"/>
    </location>
</feature>
<dbReference type="PANTHER" id="PTHR32120">
    <property type="entry name" value="SMALL RIBOSOMAL SUBUNIT BIOGENESIS GTPASE RSGA"/>
    <property type="match status" value="1"/>
</dbReference>
<comment type="function">
    <text evidence="3">One of several proteins that assist in the late maturation steps of the functional core of the 30S ribosomal subunit. Helps release RbfA from mature subunits. May play a role in the assembly of ribosomal proteins into the subunit. Circularly permuted GTPase that catalyzes slow GTP hydrolysis, GTPase activity is stimulated by the 30S ribosomal subunit.</text>
</comment>
<reference evidence="7" key="1">
    <citation type="submission" date="2017-04" db="EMBL/GenBank/DDBJ databases">
        <authorList>
            <person name="Varghese N."/>
            <person name="Submissions S."/>
        </authorList>
    </citation>
    <scope>NUCLEOTIDE SEQUENCE [LARGE SCALE GENOMIC DNA]</scope>
    <source>
        <strain evidence="7">DSM 16512</strain>
    </source>
</reference>
<sequence>MSAKALVTYRSAAASRVTLLDSLKTYPSILRKKIKKQKLYAGDFVEGEIIGDQFVIEKIEPRKNLLVRPPVANVDNVLVVMAMRSPNFDSYLLDNFLAVYEYKKIEPIIIFNKIDLLEDKRELETWIDLYQNIGYEVVALSAMQEDGIKKIKKYIQGDITIVAGPSGAGKSTLLSKLLGIDLKTGEVNHKLGRGRHTTTAVTLYPFNHNSFIADTPGFSKVEATYFIDKREVHRYFREFLRYQCKFPDCTHTNEPGCAVEEAVKKGEISCNRFKNYLKIMQFFWKEFDTICK</sequence>
<evidence type="ECO:0000259" key="5">
    <source>
        <dbReference type="PROSITE" id="PS51721"/>
    </source>
</evidence>
<dbReference type="GO" id="GO:0005737">
    <property type="term" value="C:cytoplasm"/>
    <property type="evidence" value="ECO:0007669"/>
    <property type="project" value="UniProtKB-SubCell"/>
</dbReference>
<dbReference type="OrthoDB" id="9810361at2"/>
<gene>
    <name evidence="3" type="primary">rsgA</name>
    <name evidence="6" type="ORF">SAMN05660197_0567</name>
</gene>
<keyword evidence="7" id="KW-1185">Reference proteome</keyword>
<dbReference type="GO" id="GO:0046872">
    <property type="term" value="F:metal ion binding"/>
    <property type="evidence" value="ECO:0007669"/>
    <property type="project" value="UniProtKB-KW"/>
</dbReference>
<dbReference type="Gene3D" id="3.40.50.300">
    <property type="entry name" value="P-loop containing nucleotide triphosphate hydrolases"/>
    <property type="match status" value="1"/>
</dbReference>
<feature type="binding site" evidence="3">
    <location>
        <position position="249"/>
    </location>
    <ligand>
        <name>Zn(2+)</name>
        <dbReference type="ChEBI" id="CHEBI:29105"/>
    </ligand>
</feature>
<dbReference type="GO" id="GO:0019843">
    <property type="term" value="F:rRNA binding"/>
    <property type="evidence" value="ECO:0007669"/>
    <property type="project" value="UniProtKB-KW"/>
</dbReference>
<feature type="binding site" evidence="3">
    <location>
        <position position="257"/>
    </location>
    <ligand>
        <name>Zn(2+)</name>
        <dbReference type="ChEBI" id="CHEBI:29105"/>
    </ligand>
</feature>
<dbReference type="InterPro" id="IPR004881">
    <property type="entry name" value="Ribosome_biogen_GTPase_RsgA"/>
</dbReference>
<evidence type="ECO:0000259" key="4">
    <source>
        <dbReference type="PROSITE" id="PS50936"/>
    </source>
</evidence>
<comment type="similarity">
    <text evidence="3">Belongs to the TRAFAC class YlqF/YawG GTPase family. RsgA subfamily.</text>
</comment>
<evidence type="ECO:0000256" key="3">
    <source>
        <dbReference type="HAMAP-Rule" id="MF_01820"/>
    </source>
</evidence>
<feature type="domain" description="CP-type G" evidence="5">
    <location>
        <begin position="63"/>
        <end position="221"/>
    </location>
</feature>
<dbReference type="EC" id="3.6.1.-" evidence="3"/>
<dbReference type="NCBIfam" id="TIGR00157">
    <property type="entry name" value="ribosome small subunit-dependent GTPase A"/>
    <property type="match status" value="1"/>
</dbReference>
<dbReference type="PROSITE" id="PS51721">
    <property type="entry name" value="G_CP"/>
    <property type="match status" value="1"/>
</dbReference>
<dbReference type="Gene3D" id="2.40.50.140">
    <property type="entry name" value="Nucleic acid-binding proteins"/>
    <property type="match status" value="1"/>
</dbReference>
<dbReference type="AlphaFoldDB" id="A0A1W1WRF3"/>
<evidence type="ECO:0000313" key="7">
    <source>
        <dbReference type="Proteomes" id="UP000192602"/>
    </source>
</evidence>
<evidence type="ECO:0000313" key="6">
    <source>
        <dbReference type="EMBL" id="SMC08799.1"/>
    </source>
</evidence>
<keyword evidence="3" id="KW-0690">Ribosome biogenesis</keyword>
<comment type="subcellular location">
    <subcellularLocation>
        <location evidence="3">Cytoplasm</location>
    </subcellularLocation>
</comment>
<proteinExistence type="inferred from homology"/>
<evidence type="ECO:0000256" key="1">
    <source>
        <dbReference type="ARBA" id="ARBA00022741"/>
    </source>
</evidence>
<keyword evidence="3" id="KW-0862">Zinc</keyword>
<dbReference type="CDD" id="cd01854">
    <property type="entry name" value="YjeQ_EngC"/>
    <property type="match status" value="1"/>
</dbReference>
<dbReference type="EMBL" id="FWWZ01000001">
    <property type="protein sequence ID" value="SMC08799.1"/>
    <property type="molecule type" value="Genomic_DNA"/>
</dbReference>
<dbReference type="InterPro" id="IPR027417">
    <property type="entry name" value="P-loop_NTPase"/>
</dbReference>
<dbReference type="InterPro" id="IPR012340">
    <property type="entry name" value="NA-bd_OB-fold"/>
</dbReference>
<dbReference type="SUPFAM" id="SSF52540">
    <property type="entry name" value="P-loop containing nucleoside triphosphate hydrolases"/>
    <property type="match status" value="1"/>
</dbReference>
<dbReference type="PANTHER" id="PTHR32120:SF11">
    <property type="entry name" value="SMALL RIBOSOMAL SUBUNIT BIOGENESIS GTPASE RSGA 1, MITOCHONDRIAL-RELATED"/>
    <property type="match status" value="1"/>
</dbReference>
<dbReference type="InterPro" id="IPR010914">
    <property type="entry name" value="RsgA_GTPase_dom"/>
</dbReference>
<keyword evidence="3" id="KW-0694">RNA-binding</keyword>
<keyword evidence="2 3" id="KW-0342">GTP-binding</keyword>
<name>A0A1W1WRF3_9BACT</name>
<dbReference type="Proteomes" id="UP000192602">
    <property type="component" value="Unassembled WGS sequence"/>
</dbReference>
<dbReference type="GO" id="GO:0003924">
    <property type="term" value="F:GTPase activity"/>
    <property type="evidence" value="ECO:0007669"/>
    <property type="project" value="UniProtKB-UniRule"/>
</dbReference>
<dbReference type="STRING" id="1069081.SAMN05660197_0567"/>
<dbReference type="GO" id="GO:0042274">
    <property type="term" value="P:ribosomal small subunit biogenesis"/>
    <property type="evidence" value="ECO:0007669"/>
    <property type="project" value="UniProtKB-UniRule"/>
</dbReference>
<dbReference type="PROSITE" id="PS50936">
    <property type="entry name" value="ENGC_GTPASE"/>
    <property type="match status" value="1"/>
</dbReference>
<feature type="binding site" evidence="3">
    <location>
        <position position="251"/>
    </location>
    <ligand>
        <name>Zn(2+)</name>
        <dbReference type="ChEBI" id="CHEBI:29105"/>
    </ligand>
</feature>
<dbReference type="InterPro" id="IPR030378">
    <property type="entry name" value="G_CP_dom"/>
</dbReference>
<dbReference type="Gene3D" id="1.10.40.50">
    <property type="entry name" value="Probable gtpase engc, domain 3"/>
    <property type="match status" value="1"/>
</dbReference>
<accession>A0A1W1WRF3</accession>
<keyword evidence="3" id="KW-0378">Hydrolase</keyword>
<comment type="cofactor">
    <cofactor evidence="3">
        <name>Zn(2+)</name>
        <dbReference type="ChEBI" id="CHEBI:29105"/>
    </cofactor>
    <text evidence="3">Binds 1 zinc ion per subunit.</text>
</comment>
<dbReference type="HAMAP" id="MF_01820">
    <property type="entry name" value="GTPase_RsgA"/>
    <property type="match status" value="1"/>
</dbReference>
<keyword evidence="3" id="KW-0699">rRNA-binding</keyword>
<comment type="subunit">
    <text evidence="3">Monomer. Associates with 30S ribosomal subunit, binds 16S rRNA.</text>
</comment>
<evidence type="ECO:0000256" key="2">
    <source>
        <dbReference type="ARBA" id="ARBA00023134"/>
    </source>
</evidence>
<dbReference type="RefSeq" id="WP_084275062.1">
    <property type="nucleotide sequence ID" value="NZ_AP026671.1"/>
</dbReference>
<organism evidence="6 7">
    <name type="scientific">Nitratiruptor tergarcus DSM 16512</name>
    <dbReference type="NCBI Taxonomy" id="1069081"/>
    <lineage>
        <taxon>Bacteria</taxon>
        <taxon>Pseudomonadati</taxon>
        <taxon>Campylobacterota</taxon>
        <taxon>Epsilonproteobacteria</taxon>
        <taxon>Nautiliales</taxon>
        <taxon>Nitratiruptoraceae</taxon>
        <taxon>Nitratiruptor</taxon>
    </lineage>
</organism>
<keyword evidence="3" id="KW-0963">Cytoplasm</keyword>
<feature type="binding site" evidence="3">
    <location>
        <begin position="164"/>
        <end position="172"/>
    </location>
    <ligand>
        <name>GTP</name>
        <dbReference type="ChEBI" id="CHEBI:37565"/>
    </ligand>
</feature>